<feature type="transmembrane region" description="Helical" evidence="7">
    <location>
        <begin position="71"/>
        <end position="92"/>
    </location>
</feature>
<proteinExistence type="inferred from homology"/>
<evidence type="ECO:0000313" key="10">
    <source>
        <dbReference type="Proteomes" id="UP000294887"/>
    </source>
</evidence>
<organism evidence="9 10">
    <name type="scientific">Cocleimonas flava</name>
    <dbReference type="NCBI Taxonomy" id="634765"/>
    <lineage>
        <taxon>Bacteria</taxon>
        <taxon>Pseudomonadati</taxon>
        <taxon>Pseudomonadota</taxon>
        <taxon>Gammaproteobacteria</taxon>
        <taxon>Thiotrichales</taxon>
        <taxon>Thiotrichaceae</taxon>
        <taxon>Cocleimonas</taxon>
    </lineage>
</organism>
<dbReference type="Pfam" id="PF04290">
    <property type="entry name" value="DctQ"/>
    <property type="match status" value="1"/>
</dbReference>
<protein>
    <recommendedName>
        <fullName evidence="7">TRAP transporter small permease protein</fullName>
    </recommendedName>
</protein>
<evidence type="ECO:0000256" key="2">
    <source>
        <dbReference type="ARBA" id="ARBA00022448"/>
    </source>
</evidence>
<dbReference type="EMBL" id="SMFQ01000002">
    <property type="protein sequence ID" value="TCJ88211.1"/>
    <property type="molecule type" value="Genomic_DNA"/>
</dbReference>
<sequence>MDSASSLSDQQTSIATHASSRSFIRIFARILVATVLLYLLSRFLIYWHDWPPLTETLHSFMGGEALESSRLYKGIALLLIYIATFVLITFSIKRSPEKTLSSDAERYKELSYFIVRAAFWAVFFIGLTDAVISFLRVEEILIPIVGAETAQMLDQSTQRGLYVHYPLLVLAIVVAWFSKSLGFYWLAFLVVLAEFTIVITRFVFSYEQAFMGDLVRFWYAAFFLFASAYTLVEGGHVRVDVFYARVTNRKKAWVNALGSLILGLPVCWTILHYGLGSRQSSLIAPILSFETSPSGYGMYVKYLMAAFLVVFAVSMALIFISYFLKNCAFLFKEADAELPSGGEH</sequence>
<evidence type="ECO:0000256" key="6">
    <source>
        <dbReference type="ARBA" id="ARBA00023136"/>
    </source>
</evidence>
<dbReference type="InterPro" id="IPR055348">
    <property type="entry name" value="DctQ"/>
</dbReference>
<keyword evidence="7" id="KW-0997">Cell inner membrane</keyword>
<evidence type="ECO:0000259" key="8">
    <source>
        <dbReference type="Pfam" id="PF04290"/>
    </source>
</evidence>
<feature type="transmembrane region" description="Helical" evidence="7">
    <location>
        <begin position="302"/>
        <end position="324"/>
    </location>
</feature>
<dbReference type="RefSeq" id="WP_207906906.1">
    <property type="nucleotide sequence ID" value="NZ_BAAAFU010000008.1"/>
</dbReference>
<keyword evidence="10" id="KW-1185">Reference proteome</keyword>
<feature type="transmembrane region" description="Helical" evidence="7">
    <location>
        <begin position="216"/>
        <end position="232"/>
    </location>
</feature>
<evidence type="ECO:0000313" key="9">
    <source>
        <dbReference type="EMBL" id="TCJ88211.1"/>
    </source>
</evidence>
<feature type="domain" description="Tripartite ATP-independent periplasmic transporters DctQ component" evidence="8">
    <location>
        <begin position="195"/>
        <end position="323"/>
    </location>
</feature>
<feature type="transmembrane region" description="Helical" evidence="7">
    <location>
        <begin position="113"/>
        <end position="135"/>
    </location>
</feature>
<keyword evidence="6 7" id="KW-0472">Membrane</keyword>
<keyword evidence="3" id="KW-1003">Cell membrane</keyword>
<comment type="function">
    <text evidence="7">Part of the tripartite ATP-independent periplasmic (TRAP) transport system.</text>
</comment>
<comment type="caution">
    <text evidence="7">Lacks conserved residue(s) required for the propagation of feature annotation.</text>
</comment>
<comment type="caution">
    <text evidence="9">The sequence shown here is derived from an EMBL/GenBank/DDBJ whole genome shotgun (WGS) entry which is preliminary data.</text>
</comment>
<reference evidence="9 10" key="1">
    <citation type="submission" date="2019-03" db="EMBL/GenBank/DDBJ databases">
        <title>Genomic Encyclopedia of Type Strains, Phase IV (KMG-IV): sequencing the most valuable type-strain genomes for metagenomic binning, comparative biology and taxonomic classification.</title>
        <authorList>
            <person name="Goeker M."/>
        </authorList>
    </citation>
    <scope>NUCLEOTIDE SEQUENCE [LARGE SCALE GENOMIC DNA]</scope>
    <source>
        <strain evidence="9 10">DSM 24830</strain>
    </source>
</reference>
<comment type="similarity">
    <text evidence="7">Belongs to the TRAP transporter small permease family.</text>
</comment>
<evidence type="ECO:0000256" key="3">
    <source>
        <dbReference type="ARBA" id="ARBA00022475"/>
    </source>
</evidence>
<feature type="transmembrane region" description="Helical" evidence="7">
    <location>
        <begin position="161"/>
        <end position="177"/>
    </location>
</feature>
<feature type="transmembrane region" description="Helical" evidence="7">
    <location>
        <begin position="252"/>
        <end position="271"/>
    </location>
</feature>
<feature type="transmembrane region" description="Helical" evidence="7">
    <location>
        <begin position="184"/>
        <end position="204"/>
    </location>
</feature>
<evidence type="ECO:0000256" key="5">
    <source>
        <dbReference type="ARBA" id="ARBA00022989"/>
    </source>
</evidence>
<dbReference type="GO" id="GO:0005886">
    <property type="term" value="C:plasma membrane"/>
    <property type="evidence" value="ECO:0007669"/>
    <property type="project" value="UniProtKB-SubCell"/>
</dbReference>
<keyword evidence="4 7" id="KW-0812">Transmembrane</keyword>
<dbReference type="AlphaFoldDB" id="A0A4R1FBV2"/>
<dbReference type="Proteomes" id="UP000294887">
    <property type="component" value="Unassembled WGS sequence"/>
</dbReference>
<accession>A0A4R1FBV2</accession>
<evidence type="ECO:0000256" key="4">
    <source>
        <dbReference type="ARBA" id="ARBA00022692"/>
    </source>
</evidence>
<feature type="transmembrane region" description="Helical" evidence="7">
    <location>
        <begin position="26"/>
        <end position="47"/>
    </location>
</feature>
<comment type="subcellular location">
    <subcellularLocation>
        <location evidence="7">Cell inner membrane</location>
        <topology evidence="7">Multi-pass membrane protein</topology>
    </subcellularLocation>
    <subcellularLocation>
        <location evidence="1">Cell membrane</location>
        <topology evidence="1">Multi-pass membrane protein</topology>
    </subcellularLocation>
</comment>
<comment type="subunit">
    <text evidence="7">The complex comprises the extracytoplasmic solute receptor protein and the two transmembrane proteins.</text>
</comment>
<dbReference type="GO" id="GO:0022857">
    <property type="term" value="F:transmembrane transporter activity"/>
    <property type="evidence" value="ECO:0007669"/>
    <property type="project" value="UniProtKB-UniRule"/>
</dbReference>
<evidence type="ECO:0000256" key="1">
    <source>
        <dbReference type="ARBA" id="ARBA00004651"/>
    </source>
</evidence>
<gene>
    <name evidence="9" type="ORF">EV695_0051</name>
</gene>
<name>A0A4R1FBV2_9GAMM</name>
<keyword evidence="2 7" id="KW-0813">Transport</keyword>
<keyword evidence="5 7" id="KW-1133">Transmembrane helix</keyword>
<evidence type="ECO:0000256" key="7">
    <source>
        <dbReference type="RuleBase" id="RU369079"/>
    </source>
</evidence>